<name>A0AAW0DJL4_9AGAR</name>
<feature type="compositionally biased region" description="Polar residues" evidence="1">
    <location>
        <begin position="55"/>
        <end position="70"/>
    </location>
</feature>
<feature type="compositionally biased region" description="Low complexity" evidence="1">
    <location>
        <begin position="247"/>
        <end position="263"/>
    </location>
</feature>
<protein>
    <submittedName>
        <fullName evidence="2">Uncharacterized protein</fullName>
    </submittedName>
</protein>
<dbReference type="Proteomes" id="UP001362999">
    <property type="component" value="Unassembled WGS sequence"/>
</dbReference>
<dbReference type="AlphaFoldDB" id="A0AAW0DJL4"/>
<feature type="compositionally biased region" description="Basic and acidic residues" evidence="1">
    <location>
        <begin position="476"/>
        <end position="489"/>
    </location>
</feature>
<comment type="caution">
    <text evidence="2">The sequence shown here is derived from an EMBL/GenBank/DDBJ whole genome shotgun (WGS) entry which is preliminary data.</text>
</comment>
<evidence type="ECO:0000313" key="3">
    <source>
        <dbReference type="Proteomes" id="UP001362999"/>
    </source>
</evidence>
<feature type="compositionally biased region" description="Pro residues" evidence="1">
    <location>
        <begin position="221"/>
        <end position="239"/>
    </location>
</feature>
<feature type="region of interest" description="Disordered" evidence="1">
    <location>
        <begin position="422"/>
        <end position="489"/>
    </location>
</feature>
<proteinExistence type="predicted"/>
<organism evidence="2 3">
    <name type="scientific">Favolaschia claudopus</name>
    <dbReference type="NCBI Taxonomy" id="2862362"/>
    <lineage>
        <taxon>Eukaryota</taxon>
        <taxon>Fungi</taxon>
        <taxon>Dikarya</taxon>
        <taxon>Basidiomycota</taxon>
        <taxon>Agaricomycotina</taxon>
        <taxon>Agaricomycetes</taxon>
        <taxon>Agaricomycetidae</taxon>
        <taxon>Agaricales</taxon>
        <taxon>Marasmiineae</taxon>
        <taxon>Mycenaceae</taxon>
        <taxon>Favolaschia</taxon>
    </lineage>
</organism>
<accession>A0AAW0DJL4</accession>
<feature type="compositionally biased region" description="Basic and acidic residues" evidence="1">
    <location>
        <begin position="422"/>
        <end position="431"/>
    </location>
</feature>
<feature type="region of interest" description="Disordered" evidence="1">
    <location>
        <begin position="50"/>
        <end position="70"/>
    </location>
</feature>
<gene>
    <name evidence="2" type="ORF">R3P38DRAFT_3255058</name>
</gene>
<reference evidence="2 3" key="1">
    <citation type="journal article" date="2024" name="J Genomics">
        <title>Draft genome sequencing and assembly of Favolaschia claudopus CIRM-BRFM 2984 isolated from oak limbs.</title>
        <authorList>
            <person name="Navarro D."/>
            <person name="Drula E."/>
            <person name="Chaduli D."/>
            <person name="Cazenave R."/>
            <person name="Ahrendt S."/>
            <person name="Wang J."/>
            <person name="Lipzen A."/>
            <person name="Daum C."/>
            <person name="Barry K."/>
            <person name="Grigoriev I.V."/>
            <person name="Favel A."/>
            <person name="Rosso M.N."/>
            <person name="Martin F."/>
        </authorList>
    </citation>
    <scope>NUCLEOTIDE SEQUENCE [LARGE SCALE GENOMIC DNA]</scope>
    <source>
        <strain evidence="2 3">CIRM-BRFM 2984</strain>
    </source>
</reference>
<dbReference type="EMBL" id="JAWWNJ010000007">
    <property type="protein sequence ID" value="KAK7051722.1"/>
    <property type="molecule type" value="Genomic_DNA"/>
</dbReference>
<feature type="region of interest" description="Disordered" evidence="1">
    <location>
        <begin position="343"/>
        <end position="372"/>
    </location>
</feature>
<feature type="compositionally biased region" description="Low complexity" evidence="1">
    <location>
        <begin position="351"/>
        <end position="362"/>
    </location>
</feature>
<sequence length="489" mass="52060">MGTPFSRSRSRSLSLGAPRAWLYGPYSPNGEIALGLPLIPVVVVDKDDAAAPPLGTTNRSTTSPISSLSRRCTPIPTLECGDAEDDDEACDSLTALYGACAGTSLATALRLSILGLSTDVYLPGLVPVCADGKGKATFPREGDAGSPIGPREGDPGKAVVCLPGDIPVPIAVEVDVLIDRRARLPFPRTPADSLRSHTPPTAPAAHSVSRRAGAYSSDRLPAPPYSPSCRLPPPSPAPPNLDGGGAASNTANRDDNSASSDSSVKVGVVRHSATATEKRKHTSPANEKRSSTPHSPTSANSPQLRLPCIRPRHKERAGAPQRLTRSFFRLSFSRTHPLIHPTPWTLDLGPPRRTTSSLSRYLSPPPAHPRGARRLTSLAAQPQRHPIQSISSAHPNAEEELARHPHPSTSTRRIGRLRLHAFEPRPPRNRESPPPPNIGLDAHTRRTHSLHPPLAAPGTPRSPTMPSFHHPAAGRRGHDDDDDHDRGSG</sequence>
<feature type="region of interest" description="Disordered" evidence="1">
    <location>
        <begin position="396"/>
        <end position="415"/>
    </location>
</feature>
<evidence type="ECO:0000313" key="2">
    <source>
        <dbReference type="EMBL" id="KAK7051722.1"/>
    </source>
</evidence>
<feature type="compositionally biased region" description="Polar residues" evidence="1">
    <location>
        <begin position="292"/>
        <end position="303"/>
    </location>
</feature>
<keyword evidence="3" id="KW-1185">Reference proteome</keyword>
<evidence type="ECO:0000256" key="1">
    <source>
        <dbReference type="SAM" id="MobiDB-lite"/>
    </source>
</evidence>
<feature type="region of interest" description="Disordered" evidence="1">
    <location>
        <begin position="186"/>
        <end position="306"/>
    </location>
</feature>